<comment type="caution">
    <text evidence="2">The sequence shown here is derived from an EMBL/GenBank/DDBJ whole genome shotgun (WGS) entry which is preliminary data.</text>
</comment>
<proteinExistence type="predicted"/>
<reference evidence="2" key="1">
    <citation type="submission" date="2021-02" db="EMBL/GenBank/DDBJ databases">
        <authorList>
            <person name="Dougan E. K."/>
            <person name="Rhodes N."/>
            <person name="Thang M."/>
            <person name="Chan C."/>
        </authorList>
    </citation>
    <scope>NUCLEOTIDE SEQUENCE</scope>
</reference>
<evidence type="ECO:0000313" key="2">
    <source>
        <dbReference type="EMBL" id="CAE7652806.1"/>
    </source>
</evidence>
<feature type="compositionally biased region" description="Acidic residues" evidence="1">
    <location>
        <begin position="278"/>
        <end position="287"/>
    </location>
</feature>
<dbReference type="Proteomes" id="UP000649617">
    <property type="component" value="Unassembled WGS sequence"/>
</dbReference>
<feature type="compositionally biased region" description="Basic residues" evidence="1">
    <location>
        <begin position="221"/>
        <end position="236"/>
    </location>
</feature>
<dbReference type="OrthoDB" id="417555at2759"/>
<organism evidence="2 3">
    <name type="scientific">Symbiodinium pilosum</name>
    <name type="common">Dinoflagellate</name>
    <dbReference type="NCBI Taxonomy" id="2952"/>
    <lineage>
        <taxon>Eukaryota</taxon>
        <taxon>Sar</taxon>
        <taxon>Alveolata</taxon>
        <taxon>Dinophyceae</taxon>
        <taxon>Suessiales</taxon>
        <taxon>Symbiodiniaceae</taxon>
        <taxon>Symbiodinium</taxon>
    </lineage>
</organism>
<gene>
    <name evidence="2" type="ORF">SPIL2461_LOCUS17464</name>
</gene>
<evidence type="ECO:0000256" key="1">
    <source>
        <dbReference type="SAM" id="MobiDB-lite"/>
    </source>
</evidence>
<evidence type="ECO:0000313" key="3">
    <source>
        <dbReference type="Proteomes" id="UP000649617"/>
    </source>
</evidence>
<protein>
    <submittedName>
        <fullName evidence="2">Uncharacterized protein</fullName>
    </submittedName>
</protein>
<sequence>MALAVPAAKAGLVLTLGTCQHPTSAHAFSVPINESDMALAAIQTLSRAGEKLGFQPQDVVGITAYKGQLLPQPPSQRCPEERCCCGTMGTSRGPEEIAKMMQDLMEDARQIQAGLRPRATGLLHILPRKDLTVQPALRSTGCTQAADAVARPEAITSIFSQTEVSRPLDKHELQLRKKSPRSLRQDAQGLWTALEKSKVYIPPVPDDAPTSRDRFHLERHGHGRGNTKSTKKRRKREDRESLCRQPSRLILHLEQVALENGVSPPPRDHGSNSVAPGSEEDSEGPLP</sequence>
<accession>A0A812VPW5</accession>
<dbReference type="EMBL" id="CAJNIZ010043182">
    <property type="protein sequence ID" value="CAE7652806.1"/>
    <property type="molecule type" value="Genomic_DNA"/>
</dbReference>
<dbReference type="AlphaFoldDB" id="A0A812VPW5"/>
<name>A0A812VPW5_SYMPI</name>
<keyword evidence="3" id="KW-1185">Reference proteome</keyword>
<feature type="compositionally biased region" description="Basic and acidic residues" evidence="1">
    <location>
        <begin position="209"/>
        <end position="220"/>
    </location>
</feature>
<feature type="region of interest" description="Disordered" evidence="1">
    <location>
        <begin position="201"/>
        <end position="287"/>
    </location>
</feature>